<sequence>MNSPGAGVGARGTGVGVILMSSSSLGSMSWAGGKAHAGHRPSLSQMVRPSEYVHGWPGRQSGQVGQPQALEQKTGQAQTVFSEGRYGARQLKQNRWEQWPADRLAQVSLASPTVLSSSRLSSTRGQGPEVLYAGIFLDAEERGKLLAAAPAAFADISADHMTLCYRPSIQWLRSLPLGAAETMTVSYEALRGGVQAVDVTLDERSACVVDQRAHITVSVLPGVPAKLSGDLIGLASMQQLPAGALRLFRSPLRLSGHVGVKLTSGLVCLSQHDMQAASSNQSAVQSGGGPASPAVPASAAQASHPCAAPLQQMSDLNVPASLPLSYHVVPRGQPGVSHTNRDAAEHLAEPASTSLHDLDANAQWLEALPPCSAQSPAATIAEACLDASKSLASTAVPAEACNAAAPQPDDTSPVAGSWHSSKVRNAHRQSHISKEGQFETQQSHLCCRQHVPFCSPEIGMQPVQSDATSSSSDVDIPAFREVKSNPSASQSERHLGARQQQNSSEESDQMTFAEAAGIRRRPDELSWPAYGALQEGRQVRLLDRNSPVLPRSKARSKVRRDSSQEPRRRRQAQFLEDSAMDPVESRNHEWIHGRAEHQPQAVTSIAGKARGPIPSSDDDSSLTLERLLGAWQKGASDDERASGIEAQASSRIPHKTAALTTGINSGLTGFPAAASSYPTSKQPVDVADTASSSMPRAAGKGAALQSKTRAGPPAHSTDPPLGDLWDMWQDAAKQSASSADHLDAPVTSAISIPRPNKHHRPRHASRARHMDRGIAPERLHWRQRQHRCSAYTAERLSKHPAAAAAAMASSPADDAAQDPLEGLLALFPGLDPVVADVILQDHCGSAAEASAFLSGCLEALPTGAAADEAPLSAASASSPSAAASPLGSSLEASHNTPEASSFKHKAKRNSDVKPSSRLSEAPAAADGLSSAEEALLDAGGLSSGLDSEVEDVYASWDQLLHDGGHGSSPTSAVAIVQRMLAEKKTMHGAADVDRQTMHQHQAQANFFFSSATQARSLGDREAAYELEAKGQEHIQLAQQARRRTNQAAFIGSNLTNLCRMTIDLHGLHVEEALTRLEDYLIKLGGLAHPAGILLKVVTGVGRHSIGGRARILPAVVRYLTEAGYRFEEQPNNAGVLDVVISRAVSGYQAESSPEDVSSPDEY</sequence>
<dbReference type="GO" id="GO:0005634">
    <property type="term" value="C:nucleus"/>
    <property type="evidence" value="ECO:0007669"/>
    <property type="project" value="TreeGrafter"/>
</dbReference>
<dbReference type="SUPFAM" id="SSF160443">
    <property type="entry name" value="SMR domain-like"/>
    <property type="match status" value="1"/>
</dbReference>
<comment type="caution">
    <text evidence="3">The sequence shown here is derived from an EMBL/GenBank/DDBJ whole genome shotgun (WGS) entry which is preliminary data.</text>
</comment>
<dbReference type="PANTHER" id="PTHR46535">
    <property type="entry name" value="NEDD4-BINDING PROTEIN 2"/>
    <property type="match status" value="1"/>
</dbReference>
<dbReference type="InterPro" id="IPR002625">
    <property type="entry name" value="Smr_dom"/>
</dbReference>
<name>A0AAW1RMB1_9CHLO</name>
<evidence type="ECO:0000259" key="2">
    <source>
        <dbReference type="PROSITE" id="PS50828"/>
    </source>
</evidence>
<organism evidence="3 4">
    <name type="scientific">Apatococcus lobatus</name>
    <dbReference type="NCBI Taxonomy" id="904363"/>
    <lineage>
        <taxon>Eukaryota</taxon>
        <taxon>Viridiplantae</taxon>
        <taxon>Chlorophyta</taxon>
        <taxon>core chlorophytes</taxon>
        <taxon>Trebouxiophyceae</taxon>
        <taxon>Chlorellales</taxon>
        <taxon>Chlorellaceae</taxon>
        <taxon>Apatococcus</taxon>
    </lineage>
</organism>
<feature type="compositionally biased region" description="Low complexity" evidence="1">
    <location>
        <begin position="876"/>
        <end position="893"/>
    </location>
</feature>
<feature type="region of interest" description="Disordered" evidence="1">
    <location>
        <begin position="674"/>
        <end position="768"/>
    </location>
</feature>
<dbReference type="PANTHER" id="PTHR46535:SF1">
    <property type="entry name" value="NEDD4-BINDING PROTEIN 2"/>
    <property type="match status" value="1"/>
</dbReference>
<evidence type="ECO:0000313" key="3">
    <source>
        <dbReference type="EMBL" id="KAK9834783.1"/>
    </source>
</evidence>
<dbReference type="InterPro" id="IPR036063">
    <property type="entry name" value="Smr_dom_sf"/>
</dbReference>
<keyword evidence="4" id="KW-1185">Reference proteome</keyword>
<evidence type="ECO:0000256" key="1">
    <source>
        <dbReference type="SAM" id="MobiDB-lite"/>
    </source>
</evidence>
<protein>
    <recommendedName>
        <fullName evidence="2">Smr domain-containing protein</fullName>
    </recommendedName>
</protein>
<dbReference type="InterPro" id="IPR052772">
    <property type="entry name" value="Endo/PolyKinase_Domain-Protein"/>
</dbReference>
<evidence type="ECO:0000313" key="4">
    <source>
        <dbReference type="Proteomes" id="UP001438707"/>
    </source>
</evidence>
<dbReference type="Proteomes" id="UP001438707">
    <property type="component" value="Unassembled WGS sequence"/>
</dbReference>
<gene>
    <name evidence="3" type="ORF">WJX74_010396</name>
</gene>
<proteinExistence type="predicted"/>
<dbReference type="AlphaFoldDB" id="A0AAW1RMB1"/>
<accession>A0AAW1RMB1</accession>
<feature type="compositionally biased region" description="Basic residues" evidence="1">
    <location>
        <begin position="755"/>
        <end position="767"/>
    </location>
</feature>
<feature type="domain" description="Smr" evidence="2">
    <location>
        <begin position="1062"/>
        <end position="1139"/>
    </location>
</feature>
<reference evidence="3 4" key="1">
    <citation type="journal article" date="2024" name="Nat. Commun.">
        <title>Phylogenomics reveals the evolutionary origins of lichenization in chlorophyte algae.</title>
        <authorList>
            <person name="Puginier C."/>
            <person name="Libourel C."/>
            <person name="Otte J."/>
            <person name="Skaloud P."/>
            <person name="Haon M."/>
            <person name="Grisel S."/>
            <person name="Petersen M."/>
            <person name="Berrin J.G."/>
            <person name="Delaux P.M."/>
            <person name="Dal Grande F."/>
            <person name="Keller J."/>
        </authorList>
    </citation>
    <scope>NUCLEOTIDE SEQUENCE [LARGE SCALE GENOMIC DNA]</scope>
    <source>
        <strain evidence="3 4">SAG 2145</strain>
    </source>
</reference>
<feature type="compositionally biased region" description="Low complexity" evidence="1">
    <location>
        <begin position="729"/>
        <end position="739"/>
    </location>
</feature>
<feature type="region of interest" description="Disordered" evidence="1">
    <location>
        <begin position="279"/>
        <end position="300"/>
    </location>
</feature>
<feature type="region of interest" description="Disordered" evidence="1">
    <location>
        <begin position="541"/>
        <end position="585"/>
    </location>
</feature>
<dbReference type="Gene3D" id="3.30.1370.110">
    <property type="match status" value="1"/>
</dbReference>
<dbReference type="SMART" id="SM00463">
    <property type="entry name" value="SMR"/>
    <property type="match status" value="1"/>
</dbReference>
<dbReference type="GO" id="GO:0004519">
    <property type="term" value="F:endonuclease activity"/>
    <property type="evidence" value="ECO:0007669"/>
    <property type="project" value="TreeGrafter"/>
</dbReference>
<dbReference type="PROSITE" id="PS50828">
    <property type="entry name" value="SMR"/>
    <property type="match status" value="1"/>
</dbReference>
<feature type="region of interest" description="Disordered" evidence="1">
    <location>
        <begin position="876"/>
        <end position="926"/>
    </location>
</feature>
<dbReference type="EMBL" id="JALJOS010000009">
    <property type="protein sequence ID" value="KAK9834783.1"/>
    <property type="molecule type" value="Genomic_DNA"/>
</dbReference>
<feature type="region of interest" description="Disordered" evidence="1">
    <location>
        <begin position="483"/>
        <end position="511"/>
    </location>
</feature>